<dbReference type="RefSeq" id="WP_310901253.1">
    <property type="nucleotide sequence ID" value="NZ_JAMQOS010000005.1"/>
</dbReference>
<feature type="transmembrane region" description="Helical" evidence="2">
    <location>
        <begin position="67"/>
        <end position="91"/>
    </location>
</feature>
<gene>
    <name evidence="3" type="ORF">NDI86_14925</name>
</gene>
<dbReference type="Pfam" id="PF25932">
    <property type="entry name" value="DUF7977"/>
    <property type="match status" value="1"/>
</dbReference>
<feature type="transmembrane region" description="Helical" evidence="2">
    <location>
        <begin position="103"/>
        <end position="125"/>
    </location>
</feature>
<reference evidence="3 4" key="1">
    <citation type="submission" date="2022-06" db="EMBL/GenBank/DDBJ databases">
        <title>Halomicroarcula sp. a new haloarchaeum isolate from saline soil.</title>
        <authorList>
            <person name="Strakova D."/>
            <person name="Galisteo C."/>
            <person name="Sanchez-Porro C."/>
            <person name="Ventosa A."/>
        </authorList>
    </citation>
    <scope>NUCLEOTIDE SEQUENCE [LARGE SCALE GENOMIC DNA]</scope>
    <source>
        <strain evidence="3 4">S3CR25-11</strain>
    </source>
</reference>
<accession>A0ABU2FT46</accession>
<name>A0ABU2FT46_9EURY</name>
<sequence length="130" mass="13500">MWLSGPDGTLRGRDAGGTGVARSTARPGGRVGSMGSDDDGDDGYVHRPSGEPPQQAETSEEFGAEGWVLVAMVVLGFLVIPLAILLLPAAQGFVRSLGLTLRAAYLALPLVPAFLLGAVAVWSALRSRRS</sequence>
<evidence type="ECO:0000313" key="4">
    <source>
        <dbReference type="Proteomes" id="UP001268864"/>
    </source>
</evidence>
<dbReference type="InterPro" id="IPR058283">
    <property type="entry name" value="DUF7977"/>
</dbReference>
<protein>
    <recommendedName>
        <fullName evidence="5">Cox cluster protein</fullName>
    </recommendedName>
</protein>
<proteinExistence type="predicted"/>
<dbReference type="EMBL" id="JAMQOS010000005">
    <property type="protein sequence ID" value="MDS0283421.1"/>
    <property type="molecule type" value="Genomic_DNA"/>
</dbReference>
<feature type="region of interest" description="Disordered" evidence="1">
    <location>
        <begin position="1"/>
        <end position="60"/>
    </location>
</feature>
<organism evidence="3 4">
    <name type="scientific">Haloarcula onubensis</name>
    <dbReference type="NCBI Taxonomy" id="2950539"/>
    <lineage>
        <taxon>Archaea</taxon>
        <taxon>Methanobacteriati</taxon>
        <taxon>Methanobacteriota</taxon>
        <taxon>Stenosarchaea group</taxon>
        <taxon>Halobacteria</taxon>
        <taxon>Halobacteriales</taxon>
        <taxon>Haloarculaceae</taxon>
        <taxon>Haloarcula</taxon>
    </lineage>
</organism>
<evidence type="ECO:0008006" key="5">
    <source>
        <dbReference type="Google" id="ProtNLM"/>
    </source>
</evidence>
<comment type="caution">
    <text evidence="3">The sequence shown here is derived from an EMBL/GenBank/DDBJ whole genome shotgun (WGS) entry which is preliminary data.</text>
</comment>
<keyword evidence="4" id="KW-1185">Reference proteome</keyword>
<evidence type="ECO:0000313" key="3">
    <source>
        <dbReference type="EMBL" id="MDS0283421.1"/>
    </source>
</evidence>
<keyword evidence="2" id="KW-0472">Membrane</keyword>
<evidence type="ECO:0000256" key="1">
    <source>
        <dbReference type="SAM" id="MobiDB-lite"/>
    </source>
</evidence>
<keyword evidence="2" id="KW-1133">Transmembrane helix</keyword>
<dbReference type="Proteomes" id="UP001268864">
    <property type="component" value="Unassembled WGS sequence"/>
</dbReference>
<evidence type="ECO:0000256" key="2">
    <source>
        <dbReference type="SAM" id="Phobius"/>
    </source>
</evidence>
<keyword evidence="2" id="KW-0812">Transmembrane</keyword>